<evidence type="ECO:0000313" key="9">
    <source>
        <dbReference type="Proteomes" id="UP000544222"/>
    </source>
</evidence>
<accession>A0A7W5DRD7</accession>
<dbReference type="RefSeq" id="WP_183413317.1">
    <property type="nucleotide sequence ID" value="NZ_JACHYB010000001.1"/>
</dbReference>
<proteinExistence type="inferred from homology"/>
<organism evidence="8 9">
    <name type="scientific">Microbacter margulisiae</name>
    <dbReference type="NCBI Taxonomy" id="1350067"/>
    <lineage>
        <taxon>Bacteria</taxon>
        <taxon>Pseudomonadati</taxon>
        <taxon>Bacteroidota</taxon>
        <taxon>Bacteroidia</taxon>
        <taxon>Bacteroidales</taxon>
        <taxon>Porphyromonadaceae</taxon>
        <taxon>Microbacter</taxon>
    </lineage>
</organism>
<name>A0A7W5DRD7_9PORP</name>
<dbReference type="InterPro" id="IPR033985">
    <property type="entry name" value="SusD-like_N"/>
</dbReference>
<evidence type="ECO:0000256" key="4">
    <source>
        <dbReference type="ARBA" id="ARBA00023136"/>
    </source>
</evidence>
<evidence type="ECO:0000256" key="5">
    <source>
        <dbReference type="ARBA" id="ARBA00023237"/>
    </source>
</evidence>
<dbReference type="Gene3D" id="1.25.40.390">
    <property type="match status" value="1"/>
</dbReference>
<keyword evidence="5" id="KW-0998">Cell outer membrane</keyword>
<keyword evidence="4" id="KW-0472">Membrane</keyword>
<evidence type="ECO:0000259" key="7">
    <source>
        <dbReference type="Pfam" id="PF14322"/>
    </source>
</evidence>
<evidence type="ECO:0000256" key="1">
    <source>
        <dbReference type="ARBA" id="ARBA00004442"/>
    </source>
</evidence>
<sequence>MKHNKLLSGLIIAISAVVITSCSDSFLNITPKGESLESNYYSNPSEAYAGLVAAYSALNTETGNTYCSPLGVANSASDDCYAGGGGPSDMSQWQAMNDMTQLTPANMPVDMWNVNFVGVKQCNLILSKINGVPGLSDADKTRYTAEAKFLRAHYYFNLVIWFGNVPLFTTPQTTDEIYAAKQATASEVYAQIEKDLTDAIPDLPVTVPSSENGRATQGAAEALLGKVYLYEKKWADAANILKDVNGDTPGGTSRFGYHLLANYGDIFNPNNKFNAESIFEIQKTGSQNYGWGNWGQYKSNVYSIMVGPRGYSQSGSNSTAPNFLSGWSFDPITPDLVNAMVQNGKYDPRYKYTIINLDSLVQAGQCSYAKSQCYAATGYFMAKYAPLLQYTSSAGTKELNFDQDYIEIRLADTYLMEAEALVMSNTNLSRAQALLDAVRARVGLPSVPVSMTAIKFERRMELATEGERYFDLVRWGDAPSVLDNMANGFSKHFVAGKNEILPIPLSELTNTQMVQNPQY</sequence>
<dbReference type="GO" id="GO:0009279">
    <property type="term" value="C:cell outer membrane"/>
    <property type="evidence" value="ECO:0007669"/>
    <property type="project" value="UniProtKB-SubCell"/>
</dbReference>
<evidence type="ECO:0000256" key="2">
    <source>
        <dbReference type="ARBA" id="ARBA00006275"/>
    </source>
</evidence>
<dbReference type="InterPro" id="IPR011990">
    <property type="entry name" value="TPR-like_helical_dom_sf"/>
</dbReference>
<feature type="domain" description="RagB/SusD" evidence="6">
    <location>
        <begin position="276"/>
        <end position="519"/>
    </location>
</feature>
<dbReference type="Pfam" id="PF07980">
    <property type="entry name" value="SusD_RagB"/>
    <property type="match status" value="1"/>
</dbReference>
<evidence type="ECO:0000313" key="8">
    <source>
        <dbReference type="EMBL" id="MBB3187561.1"/>
    </source>
</evidence>
<dbReference type="CDD" id="cd08977">
    <property type="entry name" value="SusD"/>
    <property type="match status" value="1"/>
</dbReference>
<dbReference type="Proteomes" id="UP000544222">
    <property type="component" value="Unassembled WGS sequence"/>
</dbReference>
<keyword evidence="3" id="KW-0732">Signal</keyword>
<dbReference type="AlphaFoldDB" id="A0A7W5DRD7"/>
<dbReference type="EMBL" id="JACHYB010000001">
    <property type="protein sequence ID" value="MBB3187561.1"/>
    <property type="molecule type" value="Genomic_DNA"/>
</dbReference>
<dbReference type="Pfam" id="PF14322">
    <property type="entry name" value="SusD-like_3"/>
    <property type="match status" value="1"/>
</dbReference>
<comment type="subcellular location">
    <subcellularLocation>
        <location evidence="1">Cell outer membrane</location>
    </subcellularLocation>
</comment>
<evidence type="ECO:0008006" key="10">
    <source>
        <dbReference type="Google" id="ProtNLM"/>
    </source>
</evidence>
<feature type="domain" description="SusD-like N-terminal" evidence="7">
    <location>
        <begin position="88"/>
        <end position="229"/>
    </location>
</feature>
<comment type="caution">
    <text evidence="8">The sequence shown here is derived from an EMBL/GenBank/DDBJ whole genome shotgun (WGS) entry which is preliminary data.</text>
</comment>
<gene>
    <name evidence="8" type="ORF">FHX64_001724</name>
</gene>
<reference evidence="8 9" key="1">
    <citation type="submission" date="2020-08" db="EMBL/GenBank/DDBJ databases">
        <title>Genomic Encyclopedia of Type Strains, Phase IV (KMG-IV): sequencing the most valuable type-strain genomes for metagenomic binning, comparative biology and taxonomic classification.</title>
        <authorList>
            <person name="Goeker M."/>
        </authorList>
    </citation>
    <scope>NUCLEOTIDE SEQUENCE [LARGE SCALE GENOMIC DNA]</scope>
    <source>
        <strain evidence="8 9">DSM 27471</strain>
    </source>
</reference>
<keyword evidence="9" id="KW-1185">Reference proteome</keyword>
<dbReference type="PROSITE" id="PS51257">
    <property type="entry name" value="PROKAR_LIPOPROTEIN"/>
    <property type="match status" value="1"/>
</dbReference>
<dbReference type="InterPro" id="IPR012944">
    <property type="entry name" value="SusD_RagB_dom"/>
</dbReference>
<evidence type="ECO:0000256" key="3">
    <source>
        <dbReference type="ARBA" id="ARBA00022729"/>
    </source>
</evidence>
<evidence type="ECO:0000259" key="6">
    <source>
        <dbReference type="Pfam" id="PF07980"/>
    </source>
</evidence>
<protein>
    <recommendedName>
        <fullName evidence="10">Starch-binding associating with outer membrane</fullName>
    </recommendedName>
</protein>
<comment type="similarity">
    <text evidence="2">Belongs to the SusD family.</text>
</comment>
<dbReference type="SUPFAM" id="SSF48452">
    <property type="entry name" value="TPR-like"/>
    <property type="match status" value="1"/>
</dbReference>